<evidence type="ECO:0000256" key="1">
    <source>
        <dbReference type="SAM" id="Coils"/>
    </source>
</evidence>
<dbReference type="Proteomes" id="UP000176770">
    <property type="component" value="Unassembled WGS sequence"/>
</dbReference>
<gene>
    <name evidence="2" type="ORF">A3F94_02060</name>
</gene>
<dbReference type="AlphaFoldDB" id="A0A1G2HIQ6"/>
<sequence length="258" mass="31098">MKQEKIVNKESEHRKIAYTEEFRNLIREYPGIIRRIREILRSQELVNSEVGDVFEFDERFNGKVTRIKLEVKKNLKDGSTTFYYLKLDVDGGSFFIKSEFWPSRGKGYDEFVNTQDVKRRLKNLSWVGTVEHTFGYQEDGGQTFFISEWVDFPLLRDYMVELRLKIEHLQLVHDRQAPDKSMDMWEQEAEELRKLRKQEEELEDKMRTLQEVLPEFHDLSSWNMFYDEENQKIYLFDLFKTDQSLFAGWKPPKDSTNF</sequence>
<feature type="coiled-coil region" evidence="1">
    <location>
        <begin position="182"/>
        <end position="212"/>
    </location>
</feature>
<proteinExistence type="predicted"/>
<protein>
    <submittedName>
        <fullName evidence="2">Uncharacterized protein</fullName>
    </submittedName>
</protein>
<accession>A0A1G2HIQ6</accession>
<evidence type="ECO:0000313" key="3">
    <source>
        <dbReference type="Proteomes" id="UP000176770"/>
    </source>
</evidence>
<keyword evidence="1" id="KW-0175">Coiled coil</keyword>
<evidence type="ECO:0000313" key="2">
    <source>
        <dbReference type="EMBL" id="OGZ62111.1"/>
    </source>
</evidence>
<comment type="caution">
    <text evidence="2">The sequence shown here is derived from an EMBL/GenBank/DDBJ whole genome shotgun (WGS) entry which is preliminary data.</text>
</comment>
<organism evidence="2 3">
    <name type="scientific">Candidatus Spechtbacteria bacterium RIFCSPLOWO2_12_FULL_38_22</name>
    <dbReference type="NCBI Taxonomy" id="1802165"/>
    <lineage>
        <taxon>Bacteria</taxon>
        <taxon>Candidatus Spechtiibacteriota</taxon>
    </lineage>
</organism>
<dbReference type="InterPro" id="IPR011009">
    <property type="entry name" value="Kinase-like_dom_sf"/>
</dbReference>
<dbReference type="EMBL" id="MHOK01000008">
    <property type="protein sequence ID" value="OGZ62111.1"/>
    <property type="molecule type" value="Genomic_DNA"/>
</dbReference>
<reference evidence="2 3" key="1">
    <citation type="journal article" date="2016" name="Nat. Commun.">
        <title>Thousands of microbial genomes shed light on interconnected biogeochemical processes in an aquifer system.</title>
        <authorList>
            <person name="Anantharaman K."/>
            <person name="Brown C.T."/>
            <person name="Hug L.A."/>
            <person name="Sharon I."/>
            <person name="Castelle C.J."/>
            <person name="Probst A.J."/>
            <person name="Thomas B.C."/>
            <person name="Singh A."/>
            <person name="Wilkins M.J."/>
            <person name="Karaoz U."/>
            <person name="Brodie E.L."/>
            <person name="Williams K.H."/>
            <person name="Hubbard S.S."/>
            <person name="Banfield J.F."/>
        </authorList>
    </citation>
    <scope>NUCLEOTIDE SEQUENCE [LARGE SCALE GENOMIC DNA]</scope>
</reference>
<dbReference type="SUPFAM" id="SSF56112">
    <property type="entry name" value="Protein kinase-like (PK-like)"/>
    <property type="match status" value="1"/>
</dbReference>
<name>A0A1G2HIQ6_9BACT</name>